<evidence type="ECO:0000313" key="6">
    <source>
        <dbReference type="Proteomes" id="UP000290365"/>
    </source>
</evidence>
<dbReference type="GO" id="GO:0009313">
    <property type="term" value="P:oligosaccharide catabolic process"/>
    <property type="evidence" value="ECO:0007669"/>
    <property type="project" value="TreeGrafter"/>
</dbReference>
<dbReference type="Gene3D" id="3.90.400.10">
    <property type="entry name" value="Oligo-1,6-glucosidase, Domain 2"/>
    <property type="match status" value="1"/>
</dbReference>
<keyword evidence="2" id="KW-0378">Hydrolase</keyword>
<comment type="similarity">
    <text evidence="1">Belongs to the glycosyl hydrolase 13 family.</text>
</comment>
<keyword evidence="3" id="KW-0326">Glycosidase</keyword>
<dbReference type="InterPro" id="IPR045857">
    <property type="entry name" value="O16G_dom_2"/>
</dbReference>
<accession>A0A4P6JLC8</accession>
<dbReference type="InterPro" id="IPR006047">
    <property type="entry name" value="GH13_cat_dom"/>
</dbReference>
<dbReference type="FunFam" id="3.90.400.10:FF:000002">
    <property type="entry name" value="Sucrose isomerase"/>
    <property type="match status" value="1"/>
</dbReference>
<dbReference type="Pfam" id="PF00128">
    <property type="entry name" value="Alpha-amylase"/>
    <property type="match status" value="1"/>
</dbReference>
<dbReference type="Gene3D" id="3.20.20.80">
    <property type="entry name" value="Glycosidases"/>
    <property type="match status" value="2"/>
</dbReference>
<evidence type="ECO:0000259" key="4">
    <source>
        <dbReference type="SMART" id="SM00642"/>
    </source>
</evidence>
<reference evidence="5 6" key="1">
    <citation type="submission" date="2019-01" db="EMBL/GenBank/DDBJ databases">
        <title>Ktedonosporobacter rubrisoli SCAWS-G2.</title>
        <authorList>
            <person name="Huang Y."/>
            <person name="Yan B."/>
        </authorList>
    </citation>
    <scope>NUCLEOTIDE SEQUENCE [LARGE SCALE GENOMIC DNA]</scope>
    <source>
        <strain evidence="5 6">SCAWS-G2</strain>
    </source>
</reference>
<dbReference type="OrthoDB" id="9805159at2"/>
<gene>
    <name evidence="5" type="ORF">EPA93_08235</name>
</gene>
<dbReference type="Proteomes" id="UP000290365">
    <property type="component" value="Chromosome"/>
</dbReference>
<evidence type="ECO:0000256" key="3">
    <source>
        <dbReference type="ARBA" id="ARBA00023295"/>
    </source>
</evidence>
<proteinExistence type="inferred from homology"/>
<sequence>MNQPQHAVPWWQSGVIYHLYVRSFKDSDGDGNGDLAGILQQLDYLSETLKVDALWLSPVYPSGGIDAGYDVTDHTNLDPLFGDLSLFDRLLAEVHRRALRVILDFIPNHTSDRHPWFLASRSSREHPKRDWYVWADAQEDGSAPNNWLSHWGGSAWEWDAHTRQYYLHTFHKAQPDLNWRCQALKEAMFAVVSFWLDRGMDGLRIDSAHYILKDPALRDNPPNLYPELTAYKPLGEYDSQLHLYDRDHADTHGIYRDLRRLLDEYERLDPHHPRLMLGEVSLFDWSQWVTYYGAALDELHMPFNFGLLGAIRTAREVRQVVDAVESILPAGAWPCYVLGNHDESRIASRVGEARARIAMMLLLTLRGTPVVYYGDEIGMHDVHIPASRIQDPWELRVPGQGFGRDPERTPMQWDKSTHAGFCQANALPWLPLAEDAKECNVASQLADASSMLTLTRSLIHLRHSSTALTVGSYSSFSQVPEGCLVYERSGPHERWLIALNFTNEEQFIRLAEGSHGYLVLSTHLDRQGAVDLSVLSLRANEGCLIVMEIQDQRVHLS</sequence>
<protein>
    <submittedName>
        <fullName evidence="5">Alpha-amylase</fullName>
    </submittedName>
</protein>
<dbReference type="SMART" id="SM00642">
    <property type="entry name" value="Aamy"/>
    <property type="match status" value="1"/>
</dbReference>
<dbReference type="KEGG" id="kbs:EPA93_08235"/>
<dbReference type="AlphaFoldDB" id="A0A4P6JLC8"/>
<name>A0A4P6JLC8_KTERU</name>
<dbReference type="InterPro" id="IPR017853">
    <property type="entry name" value="GH"/>
</dbReference>
<feature type="domain" description="Glycosyl hydrolase family 13 catalytic" evidence="4">
    <location>
        <begin position="18"/>
        <end position="408"/>
    </location>
</feature>
<keyword evidence="6" id="KW-1185">Reference proteome</keyword>
<evidence type="ECO:0000256" key="2">
    <source>
        <dbReference type="ARBA" id="ARBA00022801"/>
    </source>
</evidence>
<dbReference type="SUPFAM" id="SSF51445">
    <property type="entry name" value="(Trans)glycosidases"/>
    <property type="match status" value="1"/>
</dbReference>
<dbReference type="PANTHER" id="PTHR10357">
    <property type="entry name" value="ALPHA-AMYLASE FAMILY MEMBER"/>
    <property type="match status" value="1"/>
</dbReference>
<dbReference type="EMBL" id="CP035758">
    <property type="protein sequence ID" value="QBD75994.1"/>
    <property type="molecule type" value="Genomic_DNA"/>
</dbReference>
<dbReference type="PANTHER" id="PTHR10357:SF179">
    <property type="entry name" value="NEUTRAL AND BASIC AMINO ACID TRANSPORT PROTEIN RBAT"/>
    <property type="match status" value="1"/>
</dbReference>
<dbReference type="RefSeq" id="WP_129886590.1">
    <property type="nucleotide sequence ID" value="NZ_CP035758.1"/>
</dbReference>
<evidence type="ECO:0000256" key="1">
    <source>
        <dbReference type="ARBA" id="ARBA00008061"/>
    </source>
</evidence>
<dbReference type="GO" id="GO:0004556">
    <property type="term" value="F:alpha-amylase activity"/>
    <property type="evidence" value="ECO:0007669"/>
    <property type="project" value="TreeGrafter"/>
</dbReference>
<organism evidence="5 6">
    <name type="scientific">Ktedonosporobacter rubrisoli</name>
    <dbReference type="NCBI Taxonomy" id="2509675"/>
    <lineage>
        <taxon>Bacteria</taxon>
        <taxon>Bacillati</taxon>
        <taxon>Chloroflexota</taxon>
        <taxon>Ktedonobacteria</taxon>
        <taxon>Ktedonobacterales</taxon>
        <taxon>Ktedonosporobacteraceae</taxon>
        <taxon>Ktedonosporobacter</taxon>
    </lineage>
</organism>
<dbReference type="SUPFAM" id="SSF51011">
    <property type="entry name" value="Glycosyl hydrolase domain"/>
    <property type="match status" value="1"/>
</dbReference>
<evidence type="ECO:0000313" key="5">
    <source>
        <dbReference type="EMBL" id="QBD75994.1"/>
    </source>
</evidence>